<protein>
    <submittedName>
        <fullName evidence="7">HECA protein</fullName>
    </submittedName>
</protein>
<gene>
    <name evidence="7" type="primary">HECA</name>
    <name evidence="7" type="ORF">BLAG_LOCUS4640</name>
</gene>
<organism evidence="7 8">
    <name type="scientific">Branchiostoma lanceolatum</name>
    <name type="common">Common lancelet</name>
    <name type="synonym">Amphioxus lanceolatum</name>
    <dbReference type="NCBI Taxonomy" id="7740"/>
    <lineage>
        <taxon>Eukaryota</taxon>
        <taxon>Metazoa</taxon>
        <taxon>Chordata</taxon>
        <taxon>Cephalochordata</taxon>
        <taxon>Leptocardii</taxon>
        <taxon>Amphioxiformes</taxon>
        <taxon>Branchiostomatidae</taxon>
        <taxon>Branchiostoma</taxon>
    </lineage>
</organism>
<keyword evidence="2" id="KW-0479">Metal-binding</keyword>
<feature type="domain" description="RRM" evidence="5">
    <location>
        <begin position="809"/>
        <end position="881"/>
    </location>
</feature>
<dbReference type="SMART" id="SM00360">
    <property type="entry name" value="RRM"/>
    <property type="match status" value="1"/>
</dbReference>
<keyword evidence="2" id="KW-0862">Zinc</keyword>
<feature type="domain" description="C3H1-type" evidence="6">
    <location>
        <begin position="936"/>
        <end position="958"/>
    </location>
</feature>
<feature type="compositionally biased region" description="Basic residues" evidence="3">
    <location>
        <begin position="1"/>
        <end position="10"/>
    </location>
</feature>
<feature type="region of interest" description="Disordered" evidence="3">
    <location>
        <begin position="245"/>
        <end position="295"/>
    </location>
</feature>
<dbReference type="Gene3D" id="3.30.70.330">
    <property type="match status" value="1"/>
</dbReference>
<dbReference type="EMBL" id="OV696696">
    <property type="protein sequence ID" value="CAH1240812.1"/>
    <property type="molecule type" value="Genomic_DNA"/>
</dbReference>
<dbReference type="SUPFAM" id="SSF46934">
    <property type="entry name" value="UBA-like"/>
    <property type="match status" value="3"/>
</dbReference>
<keyword evidence="2" id="KW-0863">Zinc-finger</keyword>
<dbReference type="Proteomes" id="UP000838412">
    <property type="component" value="Chromosome 11"/>
</dbReference>
<dbReference type="PROSITE" id="PS50030">
    <property type="entry name" value="UBA"/>
    <property type="match status" value="2"/>
</dbReference>
<evidence type="ECO:0000259" key="5">
    <source>
        <dbReference type="PROSITE" id="PS50102"/>
    </source>
</evidence>
<reference evidence="7" key="1">
    <citation type="submission" date="2022-01" db="EMBL/GenBank/DDBJ databases">
        <authorList>
            <person name="Braso-Vives M."/>
        </authorList>
    </citation>
    <scope>NUCLEOTIDE SEQUENCE</scope>
</reference>
<keyword evidence="8" id="KW-1185">Reference proteome</keyword>
<dbReference type="InterPro" id="IPR000504">
    <property type="entry name" value="RRM_dom"/>
</dbReference>
<dbReference type="GO" id="GO:0003723">
    <property type="term" value="F:RNA binding"/>
    <property type="evidence" value="ECO:0007669"/>
    <property type="project" value="UniProtKB-UniRule"/>
</dbReference>
<evidence type="ECO:0000256" key="3">
    <source>
        <dbReference type="SAM" id="MobiDB-lite"/>
    </source>
</evidence>
<dbReference type="SUPFAM" id="SSF54928">
    <property type="entry name" value="RNA-binding domain, RBD"/>
    <property type="match status" value="1"/>
</dbReference>
<dbReference type="AlphaFoldDB" id="A0A8J9VMC0"/>
<dbReference type="PANTHER" id="PTHR13425">
    <property type="entry name" value="HEADCASE PROTEIN"/>
    <property type="match status" value="1"/>
</dbReference>
<feature type="region of interest" description="Disordered" evidence="3">
    <location>
        <begin position="601"/>
        <end position="622"/>
    </location>
</feature>
<proteinExistence type="predicted"/>
<feature type="compositionally biased region" description="Low complexity" evidence="3">
    <location>
        <begin position="172"/>
        <end position="185"/>
    </location>
</feature>
<dbReference type="PANTHER" id="PTHR13425:SF3">
    <property type="entry name" value="HEADCASE PROTEIN HOMOLOG"/>
    <property type="match status" value="1"/>
</dbReference>
<name>A0A8J9VMC0_BRALA</name>
<evidence type="ECO:0000256" key="2">
    <source>
        <dbReference type="PROSITE-ProRule" id="PRU00723"/>
    </source>
</evidence>
<evidence type="ECO:0000313" key="8">
    <source>
        <dbReference type="Proteomes" id="UP000838412"/>
    </source>
</evidence>
<keyword evidence="1" id="KW-0694">RNA-binding</keyword>
<dbReference type="OrthoDB" id="2017782at2759"/>
<evidence type="ECO:0000259" key="4">
    <source>
        <dbReference type="PROSITE" id="PS50030"/>
    </source>
</evidence>
<feature type="compositionally biased region" description="Basic residues" evidence="3">
    <location>
        <begin position="262"/>
        <end position="273"/>
    </location>
</feature>
<dbReference type="GO" id="GO:0008270">
    <property type="term" value="F:zinc ion binding"/>
    <property type="evidence" value="ECO:0007669"/>
    <property type="project" value="UniProtKB-KW"/>
</dbReference>
<feature type="compositionally biased region" description="Low complexity" evidence="3">
    <location>
        <begin position="201"/>
        <end position="220"/>
    </location>
</feature>
<evidence type="ECO:0000313" key="7">
    <source>
        <dbReference type="EMBL" id="CAH1240812.1"/>
    </source>
</evidence>
<feature type="domain" description="UBA" evidence="4">
    <location>
        <begin position="372"/>
        <end position="420"/>
    </location>
</feature>
<dbReference type="InterPro" id="IPR012677">
    <property type="entry name" value="Nucleotide-bd_a/b_plait_sf"/>
</dbReference>
<dbReference type="CDD" id="cd14291">
    <property type="entry name" value="UBA1_NUB1_like"/>
    <property type="match status" value="1"/>
</dbReference>
<dbReference type="InterPro" id="IPR054537">
    <property type="entry name" value="HECA_N"/>
</dbReference>
<feature type="region of interest" description="Disordered" evidence="3">
    <location>
        <begin position="157"/>
        <end position="227"/>
    </location>
</feature>
<dbReference type="SMART" id="SM00165">
    <property type="entry name" value="UBA"/>
    <property type="match status" value="4"/>
</dbReference>
<dbReference type="InterPro" id="IPR026066">
    <property type="entry name" value="Headcase"/>
</dbReference>
<evidence type="ECO:0000256" key="1">
    <source>
        <dbReference type="PROSITE-ProRule" id="PRU00176"/>
    </source>
</evidence>
<feature type="compositionally biased region" description="Low complexity" evidence="3">
    <location>
        <begin position="29"/>
        <end position="40"/>
    </location>
</feature>
<dbReference type="Gene3D" id="1.10.8.10">
    <property type="entry name" value="DNA helicase RuvA subunit, C-terminal domain"/>
    <property type="match status" value="3"/>
</dbReference>
<dbReference type="InterPro" id="IPR035979">
    <property type="entry name" value="RBD_domain_sf"/>
</dbReference>
<dbReference type="InterPro" id="IPR000571">
    <property type="entry name" value="Znf_CCCH"/>
</dbReference>
<dbReference type="CDD" id="cd00590">
    <property type="entry name" value="RRM_SF"/>
    <property type="match status" value="1"/>
</dbReference>
<accession>A0A8J9VMC0</accession>
<sequence length="964" mass="105813">MPKGGGKVRKRQDSASSGAGDGGGSGETAGNQSAGSSSTSAARAGSLERGCCHPVHCSSDDPLDLVKNAVKVICSNENCPESSYMHDRCFDKWEDSVLDHLSCAPRIVTGRFLRWPKEKRRESLWTIRGYDLVKKAHVEVCKCKCGKGYLRKDTEWRPEEDTSIKKKKQKKGGSSQQQEQQQQQKQQHKQHQQKENHQQKEQQPPAQQQQQQQQVKQAKPSLNHPVVKWPAPYMLPISERSTPPIPEHYIPGLNLKEEQNGQKKKKKKKRSRSGKSETSSQNSSSKPPSPDDELILEDPDVEEAVETVDKEGGAVEQLVELGFSRQVSEEAVQIHGSMEEALDSLLKSSSPKTNGDRIVDKELSTVVAPPRKLDSNGNYNLTVPYPVQQLMTLGFSREDSEAALRIHGSLDSAVEYLMAQRQSARYRNNPLGNGFGIGQPLAPTPFTPQPLDQFFPQNGPAFSHPQLFLQQNVEIPTPQIPAPYTNPTSQLFPSLPPGFLQHQVPTPPQPPPSVPSIDDHVPREAPAVKTHDKTDMSHAMQRLMDMGFSYRQSEAAFKQHGHLDSALDALISGEFDDLPWETQPRRNGNKTDPFTNKVLIENSSPEADTTSQGGTFPSWHPMQSQNFISSLDTFSLPSKVPIGTPASDKQGIPPEDPITAISVKVLTDMGFTNEQSYKAIKEHGTVEAALNSLITSAFNQSGSLDTEVYMSDEEDFPENLSPPKQNHSMSAFQPVVPRAPQVAPRLVKSAMFTPAAAQAPIPQVSFPKQQSTFSMRPSAPVTARPAAPKAVAMNGHHNKASGATPTPCAALWVGNVTSKISQADLQTIFGKYGRILSIKIIHNKTCAFVNFTNMADATRARDGLQGTEVGGMELVIRFPDNPIINADGNFLMMKSKLKTGNSNQTGGQAVAKVSQVQSSNQQGKMKGPVETEFGEECFFYRTTGCHFGKNCSHLHIPHHKGVDL</sequence>
<evidence type="ECO:0000259" key="6">
    <source>
        <dbReference type="PROSITE" id="PS50103"/>
    </source>
</evidence>
<dbReference type="PROSITE" id="PS50103">
    <property type="entry name" value="ZF_C3H1"/>
    <property type="match status" value="1"/>
</dbReference>
<dbReference type="InterPro" id="IPR015940">
    <property type="entry name" value="UBA"/>
</dbReference>
<dbReference type="InterPro" id="IPR009060">
    <property type="entry name" value="UBA-like_sf"/>
</dbReference>
<feature type="domain" description="UBA" evidence="4">
    <location>
        <begin position="307"/>
        <end position="348"/>
    </location>
</feature>
<dbReference type="PROSITE" id="PS50102">
    <property type="entry name" value="RRM"/>
    <property type="match status" value="1"/>
</dbReference>
<feature type="zinc finger region" description="C3H1-type" evidence="2">
    <location>
        <begin position="936"/>
        <end position="958"/>
    </location>
</feature>
<dbReference type="Pfam" id="PF15353">
    <property type="entry name" value="HECA_N"/>
    <property type="match status" value="1"/>
</dbReference>
<dbReference type="Pfam" id="PF00076">
    <property type="entry name" value="RRM_1"/>
    <property type="match status" value="1"/>
</dbReference>
<feature type="compositionally biased region" description="Low complexity" evidence="3">
    <location>
        <begin position="276"/>
        <end position="286"/>
    </location>
</feature>
<feature type="region of interest" description="Disordered" evidence="3">
    <location>
        <begin position="1"/>
        <end position="40"/>
    </location>
</feature>